<dbReference type="eggNOG" id="COG4645">
    <property type="taxonomic scope" value="Bacteria"/>
</dbReference>
<accession>B0RH46</accession>
<feature type="transmembrane region" description="Helical" evidence="5">
    <location>
        <begin position="781"/>
        <end position="801"/>
    </location>
</feature>
<feature type="transmembrane region" description="Helical" evidence="5">
    <location>
        <begin position="822"/>
        <end position="843"/>
    </location>
</feature>
<reference evidence="8 9" key="1">
    <citation type="journal article" date="2008" name="J. Bacteriol.">
        <title>Genome of the actinomycete plant pathogen Clavibacter michiganensis subsp. sepedonicus suggests recent niche adaptation.</title>
        <authorList>
            <person name="Bentley S.D."/>
            <person name="Corton C."/>
            <person name="Brown S.E."/>
            <person name="Barron A."/>
            <person name="Clark L."/>
            <person name="Doggett J."/>
            <person name="Harris B."/>
            <person name="Ormond D."/>
            <person name="Quail M.A."/>
            <person name="May G."/>
            <person name="Francis D."/>
            <person name="Knudson D."/>
            <person name="Parkhill J."/>
            <person name="Ishimaru C.A."/>
        </authorList>
    </citation>
    <scope>NUCLEOTIDE SEQUENCE [LARGE SCALE GENOMIC DNA]</scope>
    <source>
        <strain evidence="9">ATCC 33113 / DSM 20744 / JCM 9667 / LMG 2889 / ICMP 2535 / C-1</strain>
    </source>
</reference>
<comment type="similarity">
    <text evidence="1 4">Belongs to the glycosyl hydrolase 26 family.</text>
</comment>
<feature type="transmembrane region" description="Helical" evidence="5">
    <location>
        <begin position="701"/>
        <end position="720"/>
    </location>
</feature>
<feature type="transmembrane region" description="Helical" evidence="5">
    <location>
        <begin position="732"/>
        <end position="753"/>
    </location>
</feature>
<evidence type="ECO:0000256" key="5">
    <source>
        <dbReference type="SAM" id="Phobius"/>
    </source>
</evidence>
<evidence type="ECO:0000256" key="4">
    <source>
        <dbReference type="PROSITE-ProRule" id="PRU01100"/>
    </source>
</evidence>
<evidence type="ECO:0000256" key="3">
    <source>
        <dbReference type="ARBA" id="ARBA00023295"/>
    </source>
</evidence>
<evidence type="ECO:0000256" key="6">
    <source>
        <dbReference type="SAM" id="SignalP"/>
    </source>
</evidence>
<dbReference type="InterPro" id="IPR022790">
    <property type="entry name" value="GH26_dom"/>
</dbReference>
<dbReference type="GO" id="GO:0006080">
    <property type="term" value="P:substituted mannan metabolic process"/>
    <property type="evidence" value="ECO:0007669"/>
    <property type="project" value="InterPro"/>
</dbReference>
<keyword evidence="6" id="KW-0732">Signal</keyword>
<dbReference type="PANTHER" id="PTHR40079">
    <property type="entry name" value="MANNAN ENDO-1,4-BETA-MANNOSIDASE E-RELATED"/>
    <property type="match status" value="1"/>
</dbReference>
<dbReference type="Pfam" id="PF10129">
    <property type="entry name" value="OpgC_C"/>
    <property type="match status" value="1"/>
</dbReference>
<feature type="transmembrane region" description="Helical" evidence="5">
    <location>
        <begin position="849"/>
        <end position="866"/>
    </location>
</feature>
<keyword evidence="5" id="KW-0812">Transmembrane</keyword>
<dbReference type="STRING" id="31964.CMS2442"/>
<dbReference type="HOGENOM" id="CLU_342783_0_0_11"/>
<feature type="transmembrane region" description="Helical" evidence="5">
    <location>
        <begin position="645"/>
        <end position="667"/>
    </location>
</feature>
<evidence type="ECO:0000256" key="1">
    <source>
        <dbReference type="ARBA" id="ARBA00007754"/>
    </source>
</evidence>
<feature type="transmembrane region" description="Helical" evidence="5">
    <location>
        <begin position="456"/>
        <end position="477"/>
    </location>
</feature>
<gene>
    <name evidence="8" type="ordered locus">CMS2442</name>
</gene>
<keyword evidence="5" id="KW-0472">Membrane</keyword>
<feature type="domain" description="GH26" evidence="7">
    <location>
        <begin position="52"/>
        <end position="427"/>
    </location>
</feature>
<dbReference type="eggNOG" id="COG4124">
    <property type="taxonomic scope" value="Bacteria"/>
</dbReference>
<dbReference type="PROSITE" id="PS51764">
    <property type="entry name" value="GH26"/>
    <property type="match status" value="1"/>
</dbReference>
<dbReference type="Proteomes" id="UP000001318">
    <property type="component" value="Chromosome"/>
</dbReference>
<protein>
    <submittedName>
        <fullName evidence="8">Membrane protein</fullName>
    </submittedName>
</protein>
<sequence>MRSRGMRARGGGRTRRRIGGWAAAAVALALAVVPATAALAVPSSPKAAAPQAAAPAAPADEVDLTRAPAVPWFGGIIDWTADDAQSYADRLGATPAVLGQSVRYPLGSDDVTYLDQFAQQAAQQGSLLLLTLEPTKPLGELTAADATALTGRLEALRERYDSRALVRFAPEMNGSWTPWGQQPTAYVTAFRQVADAVHASDAGAVTVWSPAYAVGYPFGSADGLTDASGTRSIAELDTDGNGRVDVDDDAYRPYYPGDDAVDWIGLSASHFGTEQDFTVGEPTEDYLGGEVIPQQEFGENVVPEDGKFARELTGQYGYADQGGAGRDFAAEWIEGTGKPTVIETGALYDPARTDGASELDIKSAWWDQVLSADIRAAHPGIGMVVWRELERKEAEADDAVIDWRATGEPAIASALRAHLDPATATLGPVTQVFDQERANVATAQYRDPGSPEDEQMGWIVLCAVVLLALFVISGPIGHLKPGWRYPDENSPRDRRLDLFRGWTIVAVVITHIEVASPYSYVTINAIGAITGAEMFVLLSGLVLGMVYPMAVKKFGEMKALVSILRRAFKQYIVAIAVVVIVFALSFVPFLDTDVITTFTDRGTGADGKVTTGQVYDLYPNGARLLDYPPPWYAIRDLLLLRMGPWVFNIMGLFVVLTLLVPAVVWLLRRRMWWVVLIVSWTAYVLNAMYDIRVLPSMFEDVFPLLTWQVAFLNGMVIGYYRRQITRALTGRLGRVLVTILLVAYVGSLAVLWAGHTYGVQLPGVSEGLYSSLYESMYQRTFLQPGRLLDLGLMLVVAYTFLTRVWKPVDRAFGWFYTPLGSASLYVFIVHVFFVLLVGSLPFIDRSNPWQGVAVHTLVLAAIWFMVTRKVLFKVIPT</sequence>
<dbReference type="KEGG" id="cms:CMS2442"/>
<feature type="active site" description="Proton donor" evidence="4">
    <location>
        <position position="171"/>
    </location>
</feature>
<proteinExistence type="inferred from homology"/>
<dbReference type="SUPFAM" id="SSF51445">
    <property type="entry name" value="(Trans)glycosidases"/>
    <property type="match status" value="1"/>
</dbReference>
<name>B0RH46_CLASE</name>
<evidence type="ECO:0000256" key="2">
    <source>
        <dbReference type="ARBA" id="ARBA00022801"/>
    </source>
</evidence>
<feature type="transmembrane region" description="Helical" evidence="5">
    <location>
        <begin position="526"/>
        <end position="550"/>
    </location>
</feature>
<dbReference type="Gene3D" id="3.20.20.80">
    <property type="entry name" value="Glycosidases"/>
    <property type="match status" value="1"/>
</dbReference>
<dbReference type="GO" id="GO:0016985">
    <property type="term" value="F:mannan endo-1,4-beta-mannosidase activity"/>
    <property type="evidence" value="ECO:0007669"/>
    <property type="project" value="InterPro"/>
</dbReference>
<dbReference type="InterPro" id="IPR014550">
    <property type="entry name" value="UCP028704_OpgC"/>
</dbReference>
<organism evidence="8 9">
    <name type="scientific">Clavibacter sepedonicus</name>
    <name type="common">Clavibacter michiganensis subsp. sepedonicus</name>
    <dbReference type="NCBI Taxonomy" id="31964"/>
    <lineage>
        <taxon>Bacteria</taxon>
        <taxon>Bacillati</taxon>
        <taxon>Actinomycetota</taxon>
        <taxon>Actinomycetes</taxon>
        <taxon>Micrococcales</taxon>
        <taxon>Microbacteriaceae</taxon>
        <taxon>Clavibacter</taxon>
    </lineage>
</organism>
<feature type="signal peptide" evidence="6">
    <location>
        <begin position="1"/>
        <end position="37"/>
    </location>
</feature>
<dbReference type="EMBL" id="AM849034">
    <property type="protein sequence ID" value="CAQ02522.1"/>
    <property type="molecule type" value="Genomic_DNA"/>
</dbReference>
<keyword evidence="2 4" id="KW-0378">Hydrolase</keyword>
<dbReference type="AlphaFoldDB" id="B0RH46"/>
<feature type="transmembrane region" description="Helical" evidence="5">
    <location>
        <begin position="498"/>
        <end position="520"/>
    </location>
</feature>
<keyword evidence="5" id="KW-1133">Transmembrane helix</keyword>
<feature type="chain" id="PRO_5038783992" evidence="6">
    <location>
        <begin position="38"/>
        <end position="877"/>
    </location>
</feature>
<feature type="active site" description="Nucleophile" evidence="4">
    <location>
        <position position="343"/>
    </location>
</feature>
<keyword evidence="9" id="KW-1185">Reference proteome</keyword>
<evidence type="ECO:0000313" key="8">
    <source>
        <dbReference type="EMBL" id="CAQ02522.1"/>
    </source>
</evidence>
<evidence type="ECO:0000313" key="9">
    <source>
        <dbReference type="Proteomes" id="UP000001318"/>
    </source>
</evidence>
<feature type="transmembrane region" description="Helical" evidence="5">
    <location>
        <begin position="672"/>
        <end position="689"/>
    </location>
</feature>
<keyword evidence="3 4" id="KW-0326">Glycosidase</keyword>
<dbReference type="InterPro" id="IPR000805">
    <property type="entry name" value="Glyco_hydro_26"/>
</dbReference>
<feature type="transmembrane region" description="Helical" evidence="5">
    <location>
        <begin position="571"/>
        <end position="590"/>
    </location>
</feature>
<dbReference type="PANTHER" id="PTHR40079:SF4">
    <property type="entry name" value="GH26 DOMAIN-CONTAINING PROTEIN-RELATED"/>
    <property type="match status" value="1"/>
</dbReference>
<evidence type="ECO:0000259" key="7">
    <source>
        <dbReference type="PROSITE" id="PS51764"/>
    </source>
</evidence>
<dbReference type="InterPro" id="IPR017853">
    <property type="entry name" value="GH"/>
</dbReference>